<accession>A0A822XGK6</accession>
<name>A0A822XGK6_NELNU</name>
<dbReference type="AlphaFoldDB" id="A0A822XGK6"/>
<evidence type="ECO:0000313" key="1">
    <source>
        <dbReference type="EMBL" id="DAD19062.1"/>
    </source>
</evidence>
<proteinExistence type="predicted"/>
<dbReference type="EMBL" id="DUZY01000001">
    <property type="protein sequence ID" value="DAD19062.1"/>
    <property type="molecule type" value="Genomic_DNA"/>
</dbReference>
<gene>
    <name evidence="1" type="ORF">HUJ06_020525</name>
</gene>
<reference evidence="1 2" key="1">
    <citation type="journal article" date="2020" name="Mol. Biol. Evol.">
        <title>Distinct Expression and Methylation Patterns for Genes with Different Fates following a Single Whole-Genome Duplication in Flowering Plants.</title>
        <authorList>
            <person name="Shi T."/>
            <person name="Rahmani R.S."/>
            <person name="Gugger P.F."/>
            <person name="Wang M."/>
            <person name="Li H."/>
            <person name="Zhang Y."/>
            <person name="Li Z."/>
            <person name="Wang Q."/>
            <person name="Van de Peer Y."/>
            <person name="Marchal K."/>
            <person name="Chen J."/>
        </authorList>
    </citation>
    <scope>NUCLEOTIDE SEQUENCE [LARGE SCALE GENOMIC DNA]</scope>
    <source>
        <tissue evidence="1">Leaf</tissue>
    </source>
</reference>
<dbReference type="Proteomes" id="UP000607653">
    <property type="component" value="Unassembled WGS sequence"/>
</dbReference>
<sequence>MVSKDVNNGGRTEKGINEEAKEEIIEEGGGAGFIAEGHSISISQSTIEFLLIVKQTKGAFYRKTSCGGKLVFQSNKNRVSGPKCLVTGKRIQGDVMKQTYQKVIKAAIDFGYQKESPEYHQH</sequence>
<evidence type="ECO:0000313" key="2">
    <source>
        <dbReference type="Proteomes" id="UP000607653"/>
    </source>
</evidence>
<organism evidence="1 2">
    <name type="scientific">Nelumbo nucifera</name>
    <name type="common">Sacred lotus</name>
    <dbReference type="NCBI Taxonomy" id="4432"/>
    <lineage>
        <taxon>Eukaryota</taxon>
        <taxon>Viridiplantae</taxon>
        <taxon>Streptophyta</taxon>
        <taxon>Embryophyta</taxon>
        <taxon>Tracheophyta</taxon>
        <taxon>Spermatophyta</taxon>
        <taxon>Magnoliopsida</taxon>
        <taxon>Proteales</taxon>
        <taxon>Nelumbonaceae</taxon>
        <taxon>Nelumbo</taxon>
    </lineage>
</organism>
<comment type="caution">
    <text evidence="1">The sequence shown here is derived from an EMBL/GenBank/DDBJ whole genome shotgun (WGS) entry which is preliminary data.</text>
</comment>
<protein>
    <submittedName>
        <fullName evidence="1">Uncharacterized protein</fullName>
    </submittedName>
</protein>
<keyword evidence="2" id="KW-1185">Reference proteome</keyword>